<dbReference type="InterPro" id="IPR042101">
    <property type="entry name" value="SRP54_N_sf"/>
</dbReference>
<dbReference type="InterPro" id="IPR036891">
    <property type="entry name" value="Signal_recog_part_SRP54_M_sf"/>
</dbReference>
<dbReference type="PANTHER" id="PTHR11564">
    <property type="entry name" value="SIGNAL RECOGNITION PARTICLE 54K PROTEIN SRP54"/>
    <property type="match status" value="1"/>
</dbReference>
<keyword evidence="4 9" id="KW-0694">RNA-binding</keyword>
<keyword evidence="2 9" id="KW-0547">Nucleotide-binding</keyword>
<dbReference type="Gene3D" id="3.40.50.300">
    <property type="entry name" value="P-loop containing nucleotide triphosphate hydrolases"/>
    <property type="match status" value="1"/>
</dbReference>
<dbReference type="Gene3D" id="1.10.260.30">
    <property type="entry name" value="Signal recognition particle, SRP54 subunit, M-domain"/>
    <property type="match status" value="1"/>
</dbReference>
<evidence type="ECO:0000313" key="11">
    <source>
        <dbReference type="EMBL" id="HGK23351.1"/>
    </source>
</evidence>
<dbReference type="GO" id="GO:0048500">
    <property type="term" value="C:signal recognition particle"/>
    <property type="evidence" value="ECO:0007669"/>
    <property type="project" value="UniProtKB-UniRule"/>
</dbReference>
<keyword evidence="6 9" id="KW-0733">Signal recognition particle</keyword>
<evidence type="ECO:0000256" key="7">
    <source>
        <dbReference type="ARBA" id="ARBA00023274"/>
    </source>
</evidence>
<feature type="binding site" evidence="9">
    <location>
        <begin position="245"/>
        <end position="248"/>
    </location>
    <ligand>
        <name>GTP</name>
        <dbReference type="ChEBI" id="CHEBI:37565"/>
    </ligand>
</feature>
<organism evidence="11">
    <name type="scientific">Dictyoglomus thermophilum</name>
    <dbReference type="NCBI Taxonomy" id="14"/>
    <lineage>
        <taxon>Bacteria</taxon>
        <taxon>Pseudomonadati</taxon>
        <taxon>Dictyoglomota</taxon>
        <taxon>Dictyoglomia</taxon>
        <taxon>Dictyoglomales</taxon>
        <taxon>Dictyoglomaceae</taxon>
        <taxon>Dictyoglomus</taxon>
    </lineage>
</organism>
<evidence type="ECO:0000256" key="3">
    <source>
        <dbReference type="ARBA" id="ARBA00022801"/>
    </source>
</evidence>
<dbReference type="Pfam" id="PF00448">
    <property type="entry name" value="SRP54"/>
    <property type="match status" value="1"/>
</dbReference>
<dbReference type="AlphaFoldDB" id="A0A7V3ZHZ8"/>
<comment type="caution">
    <text evidence="9">Lacks conserved residue(s) required for the propagation of feature annotation.</text>
</comment>
<name>A0A7V3ZHZ8_DICTH</name>
<comment type="caution">
    <text evidence="11">The sequence shown here is derived from an EMBL/GenBank/DDBJ whole genome shotgun (WGS) entry which is preliminary data.</text>
</comment>
<dbReference type="Pfam" id="PF02881">
    <property type="entry name" value="SRP54_N"/>
    <property type="match status" value="1"/>
</dbReference>
<comment type="domain">
    <text evidence="9">Composed of three domains: the N-terminal N domain, which is responsible for interactions with the ribosome, the central G domain, which binds GTP, and the C-terminal M domain, which binds the RNA and the signal sequence of the RNC.</text>
</comment>
<dbReference type="GO" id="GO:0008312">
    <property type="term" value="F:7S RNA binding"/>
    <property type="evidence" value="ECO:0007669"/>
    <property type="project" value="InterPro"/>
</dbReference>
<dbReference type="InterPro" id="IPR003593">
    <property type="entry name" value="AAA+_ATPase"/>
</dbReference>
<keyword evidence="9" id="KW-0963">Cytoplasm</keyword>
<evidence type="ECO:0000256" key="4">
    <source>
        <dbReference type="ARBA" id="ARBA00022884"/>
    </source>
</evidence>
<evidence type="ECO:0000256" key="9">
    <source>
        <dbReference type="HAMAP-Rule" id="MF_00306"/>
    </source>
</evidence>
<comment type="function">
    <text evidence="9">Involved in targeting and insertion of nascent membrane proteins into the cytoplasmic membrane. Binds to the hydrophobic signal sequence of the ribosome-nascent chain (RNC) as it emerges from the ribosomes. The SRP-RNC complex is then targeted to the cytoplasmic membrane where it interacts with the SRP receptor FtsY.</text>
</comment>
<dbReference type="PROSITE" id="PS00300">
    <property type="entry name" value="SRP54"/>
    <property type="match status" value="1"/>
</dbReference>
<evidence type="ECO:0000259" key="10">
    <source>
        <dbReference type="PROSITE" id="PS00300"/>
    </source>
</evidence>
<accession>A0A7V3ZHZ8</accession>
<evidence type="ECO:0000256" key="6">
    <source>
        <dbReference type="ARBA" id="ARBA00023135"/>
    </source>
</evidence>
<dbReference type="InterPro" id="IPR004125">
    <property type="entry name" value="Signal_recog_particle_SRP54_M"/>
</dbReference>
<dbReference type="SMART" id="SM00962">
    <property type="entry name" value="SRP54"/>
    <property type="match status" value="1"/>
</dbReference>
<comment type="subcellular location">
    <subcellularLocation>
        <location evidence="9">Cytoplasm</location>
    </subcellularLocation>
    <text evidence="9">The SRP-RNC complex is targeted to the cytoplasmic membrane.</text>
</comment>
<dbReference type="Gene3D" id="1.20.120.140">
    <property type="entry name" value="Signal recognition particle SRP54, nucleotide-binding domain"/>
    <property type="match status" value="1"/>
</dbReference>
<protein>
    <recommendedName>
        <fullName evidence="9">Signal recognition particle protein</fullName>
        <ecNumber evidence="9">3.6.5.4</ecNumber>
    </recommendedName>
    <alternativeName>
        <fullName evidence="9">Fifty-four homolog</fullName>
    </alternativeName>
</protein>
<keyword evidence="5 9" id="KW-0342">GTP-binding</keyword>
<dbReference type="EMBL" id="DTDV01000007">
    <property type="protein sequence ID" value="HGK23351.1"/>
    <property type="molecule type" value="Genomic_DNA"/>
</dbReference>
<evidence type="ECO:0000256" key="5">
    <source>
        <dbReference type="ARBA" id="ARBA00023134"/>
    </source>
</evidence>
<dbReference type="InterPro" id="IPR004780">
    <property type="entry name" value="SRP"/>
</dbReference>
<gene>
    <name evidence="9" type="primary">ffh</name>
    <name evidence="11" type="ORF">ENU78_02705</name>
</gene>
<dbReference type="PANTHER" id="PTHR11564:SF5">
    <property type="entry name" value="SIGNAL RECOGNITION PARTICLE SUBUNIT SRP54"/>
    <property type="match status" value="1"/>
</dbReference>
<dbReference type="RefSeq" id="WP_149122974.1">
    <property type="nucleotide sequence ID" value="NZ_VTFL01000004.1"/>
</dbReference>
<dbReference type="SUPFAM" id="SSF47446">
    <property type="entry name" value="Signal peptide-binding domain"/>
    <property type="match status" value="1"/>
</dbReference>
<feature type="binding site" evidence="9">
    <location>
        <begin position="107"/>
        <end position="114"/>
    </location>
    <ligand>
        <name>GTP</name>
        <dbReference type="ChEBI" id="CHEBI:37565"/>
    </ligand>
</feature>
<dbReference type="SUPFAM" id="SSF52540">
    <property type="entry name" value="P-loop containing nucleoside triphosphate hydrolases"/>
    <property type="match status" value="1"/>
</dbReference>
<dbReference type="CDD" id="cd18539">
    <property type="entry name" value="SRP_G"/>
    <property type="match status" value="1"/>
</dbReference>
<dbReference type="GO" id="GO:0006614">
    <property type="term" value="P:SRP-dependent cotranslational protein targeting to membrane"/>
    <property type="evidence" value="ECO:0007669"/>
    <property type="project" value="InterPro"/>
</dbReference>
<dbReference type="InterPro" id="IPR000897">
    <property type="entry name" value="SRP54_GTPase_dom"/>
</dbReference>
<evidence type="ECO:0000256" key="8">
    <source>
        <dbReference type="ARBA" id="ARBA00048027"/>
    </source>
</evidence>
<comment type="subunit">
    <text evidence="9">Part of the signal recognition particle protein translocation system, which is composed of SRP and FtsY.</text>
</comment>
<dbReference type="SMART" id="SM00963">
    <property type="entry name" value="SRP54_N"/>
    <property type="match status" value="1"/>
</dbReference>
<keyword evidence="7 9" id="KW-0687">Ribonucleoprotein</keyword>
<reference evidence="11" key="1">
    <citation type="journal article" date="2020" name="mSystems">
        <title>Genome- and Community-Level Interaction Insights into Carbon Utilization and Element Cycling Functions of Hydrothermarchaeota in Hydrothermal Sediment.</title>
        <authorList>
            <person name="Zhou Z."/>
            <person name="Liu Y."/>
            <person name="Xu W."/>
            <person name="Pan J."/>
            <person name="Luo Z.H."/>
            <person name="Li M."/>
        </authorList>
    </citation>
    <scope>NUCLEOTIDE SEQUENCE [LARGE SCALE GENOMIC DNA]</scope>
    <source>
        <strain evidence="11">SpSt-70</strain>
    </source>
</reference>
<keyword evidence="3 9" id="KW-0378">Hydrolase</keyword>
<dbReference type="GO" id="GO:0005525">
    <property type="term" value="F:GTP binding"/>
    <property type="evidence" value="ECO:0007669"/>
    <property type="project" value="UniProtKB-UniRule"/>
</dbReference>
<dbReference type="InterPro" id="IPR027417">
    <property type="entry name" value="P-loop_NTPase"/>
</dbReference>
<feature type="domain" description="SRP54-type proteins GTP-binding" evidence="10">
    <location>
        <begin position="266"/>
        <end position="279"/>
    </location>
</feature>
<comment type="catalytic activity">
    <reaction evidence="8 9">
        <text>GTP + H2O = GDP + phosphate + H(+)</text>
        <dbReference type="Rhea" id="RHEA:19669"/>
        <dbReference type="ChEBI" id="CHEBI:15377"/>
        <dbReference type="ChEBI" id="CHEBI:15378"/>
        <dbReference type="ChEBI" id="CHEBI:37565"/>
        <dbReference type="ChEBI" id="CHEBI:43474"/>
        <dbReference type="ChEBI" id="CHEBI:58189"/>
        <dbReference type="EC" id="3.6.5.4"/>
    </reaction>
</comment>
<dbReference type="NCBIfam" id="TIGR00959">
    <property type="entry name" value="ffh"/>
    <property type="match status" value="1"/>
</dbReference>
<dbReference type="GO" id="GO:0003924">
    <property type="term" value="F:GTPase activity"/>
    <property type="evidence" value="ECO:0007669"/>
    <property type="project" value="UniProtKB-UniRule"/>
</dbReference>
<dbReference type="Pfam" id="PF02978">
    <property type="entry name" value="SRP_SPB"/>
    <property type="match status" value="1"/>
</dbReference>
<sequence length="436" mass="49162">MFENLTSRLQEVFKKLRGKGKLTEKDIEEALREVRQALLEADAHYKVVKELLNNVKAKALQEDVLKSVTPAEQIIRILYYELLNILGGEKADLNLGSKKPGIILVVGLQGSGKTTTCAKLAYKLAQEQRRVLLVGADTFRPAAGKQLQILAEKIKVPVYVDGKDPFEIIDGALEVAKEKLSDVMIVDTTGRLHIDEEMMNELNELNKRYNPSEILLVVDGMTGQDAVNIAEKFNEKLPLTGVILTKMDGDARGGAALSVKAITGKPIKFIGVGEKIEDLEYFYPDRLASRILGMGDLASLVERIEKNIELEKMAKLEEKLKKSKFDLEDFYIQLKELKKVGTFDQILDMLPYFPKNKINVELSEKEIKKFLAIIESMTPEERRNPSIINGSRRQRIAKGSGTSVQDVNRLLKQYFQTLELIKQINKGKKSIFPFLR</sequence>
<comment type="similarity">
    <text evidence="1 9">Belongs to the GTP-binding SRP family. SRP54 subfamily.</text>
</comment>
<proteinExistence type="inferred from homology"/>
<evidence type="ECO:0000256" key="1">
    <source>
        <dbReference type="ARBA" id="ARBA00005450"/>
    </source>
</evidence>
<dbReference type="EC" id="3.6.5.4" evidence="9"/>
<dbReference type="FunFam" id="3.40.50.300:FF:000022">
    <property type="entry name" value="Signal recognition particle 54 kDa subunit"/>
    <property type="match status" value="1"/>
</dbReference>
<dbReference type="InterPro" id="IPR022941">
    <property type="entry name" value="SRP54"/>
</dbReference>
<evidence type="ECO:0000256" key="2">
    <source>
        <dbReference type="ARBA" id="ARBA00022741"/>
    </source>
</evidence>
<dbReference type="HAMAP" id="MF_00306">
    <property type="entry name" value="SRP54"/>
    <property type="match status" value="1"/>
</dbReference>
<dbReference type="InterPro" id="IPR013822">
    <property type="entry name" value="Signal_recog_particl_SRP54_hlx"/>
</dbReference>
<dbReference type="SMART" id="SM00382">
    <property type="entry name" value="AAA"/>
    <property type="match status" value="1"/>
</dbReference>